<evidence type="ECO:0000313" key="7">
    <source>
        <dbReference type="Proteomes" id="UP000005627"/>
    </source>
</evidence>
<dbReference type="InterPro" id="IPR036249">
    <property type="entry name" value="Thioredoxin-like_sf"/>
</dbReference>
<feature type="transmembrane region" description="Helical" evidence="3">
    <location>
        <begin position="648"/>
        <end position="667"/>
    </location>
</feature>
<feature type="chain" id="PRO_5003519803" description="Thioredoxin domain-containing protein" evidence="4">
    <location>
        <begin position="19"/>
        <end position="699"/>
    </location>
</feature>
<keyword evidence="7" id="KW-1185">Reference proteome</keyword>
<evidence type="ECO:0000313" key="6">
    <source>
        <dbReference type="EMBL" id="CCE94156.1"/>
    </source>
</evidence>
<dbReference type="FunCoup" id="G8ZZW2">
    <property type="interactions" value="139"/>
</dbReference>
<dbReference type="eggNOG" id="KOG0191">
    <property type="taxonomic scope" value="Eukaryota"/>
</dbReference>
<dbReference type="SMR" id="G8ZZW2"/>
<gene>
    <name evidence="6" type="primary">TDEL0H02970</name>
    <name evidence="6" type="ORF">TDEL_0H02970</name>
</gene>
<name>G8ZZW2_TORDE</name>
<keyword evidence="3" id="KW-0472">Membrane</keyword>
<dbReference type="GO" id="GO:0003756">
    <property type="term" value="F:protein disulfide isomerase activity"/>
    <property type="evidence" value="ECO:0007669"/>
    <property type="project" value="EnsemblFungi"/>
</dbReference>
<keyword evidence="3" id="KW-0812">Transmembrane</keyword>
<feature type="domain" description="Thioredoxin" evidence="5">
    <location>
        <begin position="19"/>
        <end position="138"/>
    </location>
</feature>
<organism evidence="6 7">
    <name type="scientific">Torulaspora delbrueckii</name>
    <name type="common">Yeast</name>
    <name type="synonym">Candida colliculosa</name>
    <dbReference type="NCBI Taxonomy" id="4950"/>
    <lineage>
        <taxon>Eukaryota</taxon>
        <taxon>Fungi</taxon>
        <taxon>Dikarya</taxon>
        <taxon>Ascomycota</taxon>
        <taxon>Saccharomycotina</taxon>
        <taxon>Saccharomycetes</taxon>
        <taxon>Saccharomycetales</taxon>
        <taxon>Saccharomycetaceae</taxon>
        <taxon>Torulaspora</taxon>
    </lineage>
</organism>
<dbReference type="InterPro" id="IPR051063">
    <property type="entry name" value="PDI"/>
</dbReference>
<dbReference type="PANTHER" id="PTHR45672">
    <property type="entry name" value="PROTEIN DISULFIDE-ISOMERASE C17H9.14C-RELATED"/>
    <property type="match status" value="1"/>
</dbReference>
<dbReference type="GO" id="GO:0051082">
    <property type="term" value="F:unfolded protein binding"/>
    <property type="evidence" value="ECO:0007669"/>
    <property type="project" value="EnsemblFungi"/>
</dbReference>
<protein>
    <recommendedName>
        <fullName evidence="5">Thioredoxin domain-containing protein</fullName>
    </recommendedName>
</protein>
<keyword evidence="2 4" id="KW-0732">Signal</keyword>
<evidence type="ECO:0000256" key="1">
    <source>
        <dbReference type="ARBA" id="ARBA00006347"/>
    </source>
</evidence>
<dbReference type="GO" id="GO:0019153">
    <property type="term" value="F:protein-disulfide reductase (glutathione) activity"/>
    <property type="evidence" value="ECO:0007669"/>
    <property type="project" value="EnsemblFungi"/>
</dbReference>
<dbReference type="GO" id="GO:0006621">
    <property type="term" value="P:protein retention in ER lumen"/>
    <property type="evidence" value="ECO:0007669"/>
    <property type="project" value="EnsemblFungi"/>
</dbReference>
<proteinExistence type="inferred from homology"/>
<dbReference type="Pfam" id="PF00085">
    <property type="entry name" value="Thioredoxin"/>
    <property type="match status" value="1"/>
</dbReference>
<accession>G8ZZW2</accession>
<dbReference type="GO" id="GO:0036503">
    <property type="term" value="P:ERAD pathway"/>
    <property type="evidence" value="ECO:0007669"/>
    <property type="project" value="EnsemblFungi"/>
</dbReference>
<sequence length="699" mass="79189">MWNPWFIALYLLWSGVFAILEQQEKPQFPEPLNEEGFNTQLKAGLHVVEFYSPNCHHCKALAPTWEKTWETFYEEGKALHIAFSQVNCLLSGDLCAKEKIGYFPTIRLYGPSGVIKNFPDDAKRSMENLIDFARREANDPSNSEIVDIKSTSIQLSGDKFNQLLDGRGSQPILVSFWPSKAMRSTDDDMEFENCEDCRPFQRTWRVLSSRLLSSSISTGHVNCESSAKLCEELGFDDLVKIRNHSYERLPRVALIIPGRKVNNLFIYESKFSTSVSDYEDFATRVTRNSEAPFISSSDVKQIAERDFQLSASSAFASPPQNLHIVFAYNPKTVVQEDFAVLDHLVEPLSNIPNAYLYKSTDDMKQTSRSNLDSLYKIMNSNLDGPEKTIKEEFIDLNVMDQNPTFYVFRDGDRIPHVFPGYSTTEVRDVDRIVTWIESLSLPFMNEVSTSNFKELLNFIPEEYSGLAIQLIDTSSPVLFEKSSRFLEKFMLAGYDYEDFRMGYVVNVTSAERAKKSKKMSDLKGKGASAKKRIQAAIQDVPHVDDNKVVLGYIDISKSSNTLSNMGLAHRGDTYKAGDVIIINKVTKFVYEHNAAGDVLTSESSSKIKNALISALLPKATPSPPRISGHLLSTPFGDSFRFLDSLHQFGFFGYLGLLSVVLFSYKILRFYSRSKVNRKYKAKRNTLGILGKSNQKKLRD</sequence>
<dbReference type="GO" id="GO:0005789">
    <property type="term" value="C:endoplasmic reticulum membrane"/>
    <property type="evidence" value="ECO:0007669"/>
    <property type="project" value="EnsemblFungi"/>
</dbReference>
<dbReference type="PANTHER" id="PTHR45672:SF3">
    <property type="entry name" value="THIOREDOXIN DOMAIN-CONTAINING PROTEIN 5"/>
    <property type="match status" value="1"/>
</dbReference>
<dbReference type="GeneID" id="11501399"/>
<evidence type="ECO:0000256" key="2">
    <source>
        <dbReference type="ARBA" id="ARBA00022729"/>
    </source>
</evidence>
<reference evidence="6 7" key="1">
    <citation type="journal article" date="2011" name="Proc. Natl. Acad. Sci. U.S.A.">
        <title>Evolutionary erosion of yeast sex chromosomes by mating-type switching accidents.</title>
        <authorList>
            <person name="Gordon J.L."/>
            <person name="Armisen D."/>
            <person name="Proux-Wera E."/>
            <person name="Oheigeartaigh S.S."/>
            <person name="Byrne K.P."/>
            <person name="Wolfe K.H."/>
        </authorList>
    </citation>
    <scope>NUCLEOTIDE SEQUENCE [LARGE SCALE GENOMIC DNA]</scope>
    <source>
        <strain evidence="7">ATCC 10662 / CBS 1146 / NBRC 0425 / NCYC 2629 / NRRL Y-866</strain>
    </source>
</reference>
<dbReference type="InterPro" id="IPR013766">
    <property type="entry name" value="Thioredoxin_domain"/>
</dbReference>
<dbReference type="OrthoDB" id="72053at2759"/>
<keyword evidence="3" id="KW-1133">Transmembrane helix</keyword>
<dbReference type="EMBL" id="HE616749">
    <property type="protein sequence ID" value="CCE94156.1"/>
    <property type="molecule type" value="Genomic_DNA"/>
</dbReference>
<dbReference type="PROSITE" id="PS51352">
    <property type="entry name" value="THIOREDOXIN_2"/>
    <property type="match status" value="1"/>
</dbReference>
<dbReference type="RefSeq" id="XP_003683367.1">
    <property type="nucleotide sequence ID" value="XM_003683319.1"/>
</dbReference>
<dbReference type="CDD" id="cd02961">
    <property type="entry name" value="PDI_a_family"/>
    <property type="match status" value="1"/>
</dbReference>
<dbReference type="SUPFAM" id="SSF52833">
    <property type="entry name" value="Thioredoxin-like"/>
    <property type="match status" value="1"/>
</dbReference>
<evidence type="ECO:0000256" key="3">
    <source>
        <dbReference type="SAM" id="Phobius"/>
    </source>
</evidence>
<dbReference type="HOGENOM" id="CLU_024937_0_0_1"/>
<dbReference type="KEGG" id="tdl:TDEL_0H02970"/>
<dbReference type="Proteomes" id="UP000005627">
    <property type="component" value="Chromosome 8"/>
</dbReference>
<feature type="signal peptide" evidence="4">
    <location>
        <begin position="1"/>
        <end position="18"/>
    </location>
</feature>
<dbReference type="STRING" id="1076872.G8ZZW2"/>
<dbReference type="GO" id="GO:0006457">
    <property type="term" value="P:protein folding"/>
    <property type="evidence" value="ECO:0007669"/>
    <property type="project" value="TreeGrafter"/>
</dbReference>
<comment type="similarity">
    <text evidence="1">Belongs to the protein disulfide isomerase family.</text>
</comment>
<evidence type="ECO:0000259" key="5">
    <source>
        <dbReference type="PROSITE" id="PS51352"/>
    </source>
</evidence>
<dbReference type="Gene3D" id="3.40.30.10">
    <property type="entry name" value="Glutaredoxin"/>
    <property type="match status" value="2"/>
</dbReference>
<dbReference type="AlphaFoldDB" id="G8ZZW2"/>
<evidence type="ECO:0000256" key="4">
    <source>
        <dbReference type="SAM" id="SignalP"/>
    </source>
</evidence>
<dbReference type="InParanoid" id="G8ZZW2"/>